<reference evidence="1" key="1">
    <citation type="submission" date="2014-11" db="EMBL/GenBank/DDBJ databases">
        <authorList>
            <person name="Amaro Gonzalez C."/>
        </authorList>
    </citation>
    <scope>NUCLEOTIDE SEQUENCE</scope>
</reference>
<evidence type="ECO:0000313" key="1">
    <source>
        <dbReference type="EMBL" id="JAH97987.1"/>
    </source>
</evidence>
<accession>A0A0E9X5I6</accession>
<dbReference type="EMBL" id="GBXM01010590">
    <property type="protein sequence ID" value="JAH97987.1"/>
    <property type="molecule type" value="Transcribed_RNA"/>
</dbReference>
<protein>
    <submittedName>
        <fullName evidence="1">Uncharacterized protein</fullName>
    </submittedName>
</protein>
<sequence>MSQRVVQGYILTFLQIRYFSRCMGVRTTHQLYLTLVQKGEGTNLQGPGASQVCVRNAVTLYNTHTNSLSIIFTWNIQYATKYQVKAQQMVGAKLQSSGGSVSPRFHDFLSYSSQLKPSERGVRTVQSIRGLKGSLAPKHIKVQRTQWLPGLDSDTFVRHRPFTSTDNLKTFNNCLKNSMFVIYK</sequence>
<reference evidence="1" key="2">
    <citation type="journal article" date="2015" name="Fish Shellfish Immunol.">
        <title>Early steps in the European eel (Anguilla anguilla)-Vibrio vulnificus interaction in the gills: Role of the RtxA13 toxin.</title>
        <authorList>
            <person name="Callol A."/>
            <person name="Pajuelo D."/>
            <person name="Ebbesson L."/>
            <person name="Teles M."/>
            <person name="MacKenzie S."/>
            <person name="Amaro C."/>
        </authorList>
    </citation>
    <scope>NUCLEOTIDE SEQUENCE</scope>
</reference>
<name>A0A0E9X5I6_ANGAN</name>
<dbReference type="AlphaFoldDB" id="A0A0E9X5I6"/>
<organism evidence="1">
    <name type="scientific">Anguilla anguilla</name>
    <name type="common">European freshwater eel</name>
    <name type="synonym">Muraena anguilla</name>
    <dbReference type="NCBI Taxonomy" id="7936"/>
    <lineage>
        <taxon>Eukaryota</taxon>
        <taxon>Metazoa</taxon>
        <taxon>Chordata</taxon>
        <taxon>Craniata</taxon>
        <taxon>Vertebrata</taxon>
        <taxon>Euteleostomi</taxon>
        <taxon>Actinopterygii</taxon>
        <taxon>Neopterygii</taxon>
        <taxon>Teleostei</taxon>
        <taxon>Anguilliformes</taxon>
        <taxon>Anguillidae</taxon>
        <taxon>Anguilla</taxon>
    </lineage>
</organism>
<proteinExistence type="predicted"/>